<dbReference type="OrthoDB" id="4020944at2759"/>
<gene>
    <name evidence="2" type="ORF">I9W82_005451</name>
</gene>
<evidence type="ECO:0000256" key="1">
    <source>
        <dbReference type="SAM" id="MobiDB-lite"/>
    </source>
</evidence>
<keyword evidence="3" id="KW-1185">Reference proteome</keyword>
<feature type="region of interest" description="Disordered" evidence="1">
    <location>
        <begin position="217"/>
        <end position="236"/>
    </location>
</feature>
<accession>A0A8H8DAE9</accession>
<reference evidence="2 3" key="1">
    <citation type="submission" date="2020-12" db="EMBL/GenBank/DDBJ databases">
        <title>Effect of drift, selection, and recombination on the evolution of hybrid genomes in Candida yeast pathogens.</title>
        <authorList>
            <person name="Mixao V."/>
            <person name="Ksiezopolska E."/>
            <person name="Saus E."/>
            <person name="Boekhout T."/>
            <person name="Gacser A."/>
            <person name="Gabaldon T."/>
        </authorList>
    </citation>
    <scope>NUCLEOTIDE SEQUENCE [LARGE SCALE GENOMIC DNA]</scope>
    <source>
        <strain evidence="2 3">BP57</strain>
    </source>
</reference>
<evidence type="ECO:0000313" key="3">
    <source>
        <dbReference type="Proteomes" id="UP000669133"/>
    </source>
</evidence>
<feature type="compositionally biased region" description="Polar residues" evidence="1">
    <location>
        <begin position="9"/>
        <end position="41"/>
    </location>
</feature>
<dbReference type="GeneID" id="93654080"/>
<organism evidence="2 3">
    <name type="scientific">Candida metapsilosis</name>
    <dbReference type="NCBI Taxonomy" id="273372"/>
    <lineage>
        <taxon>Eukaryota</taxon>
        <taxon>Fungi</taxon>
        <taxon>Dikarya</taxon>
        <taxon>Ascomycota</taxon>
        <taxon>Saccharomycotina</taxon>
        <taxon>Pichiomycetes</taxon>
        <taxon>Debaryomycetaceae</taxon>
        <taxon>Candida/Lodderomyces clade</taxon>
        <taxon>Candida</taxon>
    </lineage>
</organism>
<feature type="region of interest" description="Disordered" evidence="1">
    <location>
        <begin position="1"/>
        <end position="44"/>
    </location>
</feature>
<protein>
    <submittedName>
        <fullName evidence="2">Uncharacterized protein</fullName>
    </submittedName>
</protein>
<sequence length="236" mass="26575">MITRGNKAPASNTDYSSEPEQFFSSLLGNSHQPQDTQPTQTKLRKESTTLLQHAARLELESITLKESISKANISLQRFPKKDLQEMSTSIVAVKRDLAEIRSEINTNQTLLQKGLEKVAINNEISNLLERSTANQEKVCGSVDGKISALESSAKDIHVQISAIQERQINQNETLGQVLEQFSSLDNDIKDIKQFLSLLVPRLMMIEKMIVPYLTQTNATSRPRSESEVKPKRRKLE</sequence>
<dbReference type="EMBL" id="JAEOAQ010000007">
    <property type="protein sequence ID" value="KAG5417815.1"/>
    <property type="molecule type" value="Genomic_DNA"/>
</dbReference>
<proteinExistence type="predicted"/>
<dbReference type="Proteomes" id="UP000669133">
    <property type="component" value="Unassembled WGS sequence"/>
</dbReference>
<dbReference type="RefSeq" id="XP_067546931.1">
    <property type="nucleotide sequence ID" value="XM_067694629.1"/>
</dbReference>
<comment type="caution">
    <text evidence="2">The sequence shown here is derived from an EMBL/GenBank/DDBJ whole genome shotgun (WGS) entry which is preliminary data.</text>
</comment>
<dbReference type="AlphaFoldDB" id="A0A8H8DAE9"/>
<evidence type="ECO:0000313" key="2">
    <source>
        <dbReference type="EMBL" id="KAG5417815.1"/>
    </source>
</evidence>
<name>A0A8H8DAE9_9ASCO</name>